<gene>
    <name evidence="7" type="ORF">UFOPK3024_00673</name>
</gene>
<dbReference type="InterPro" id="IPR013785">
    <property type="entry name" value="Aldolase_TIM"/>
</dbReference>
<evidence type="ECO:0000313" key="7">
    <source>
        <dbReference type="EMBL" id="CAB4802306.1"/>
    </source>
</evidence>
<dbReference type="EMBL" id="CAFAAK010000131">
    <property type="protein sequence ID" value="CAB4802306.1"/>
    <property type="molecule type" value="Genomic_DNA"/>
</dbReference>
<comment type="similarity">
    <text evidence="5">Belongs to the FMN-dependent alpha-hydroxy acid dehydrogenase family.</text>
</comment>
<dbReference type="GO" id="GO:0009060">
    <property type="term" value="P:aerobic respiration"/>
    <property type="evidence" value="ECO:0007669"/>
    <property type="project" value="TreeGrafter"/>
</dbReference>
<dbReference type="FunFam" id="3.20.20.70:FF:000029">
    <property type="entry name" value="L-lactate dehydrogenase"/>
    <property type="match status" value="1"/>
</dbReference>
<dbReference type="GO" id="GO:0005886">
    <property type="term" value="C:plasma membrane"/>
    <property type="evidence" value="ECO:0007669"/>
    <property type="project" value="TreeGrafter"/>
</dbReference>
<evidence type="ECO:0000256" key="2">
    <source>
        <dbReference type="ARBA" id="ARBA00022630"/>
    </source>
</evidence>
<dbReference type="InterPro" id="IPR008259">
    <property type="entry name" value="FMN_hydac_DH_AS"/>
</dbReference>
<protein>
    <submittedName>
        <fullName evidence="7">Unannotated protein</fullName>
    </submittedName>
</protein>
<dbReference type="InterPro" id="IPR037396">
    <property type="entry name" value="FMN_HAD"/>
</dbReference>
<dbReference type="Gene3D" id="3.20.20.70">
    <property type="entry name" value="Aldolase class I"/>
    <property type="match status" value="1"/>
</dbReference>
<dbReference type="GO" id="GO:0010181">
    <property type="term" value="F:FMN binding"/>
    <property type="evidence" value="ECO:0007669"/>
    <property type="project" value="InterPro"/>
</dbReference>
<dbReference type="CDD" id="cd02809">
    <property type="entry name" value="alpha_hydroxyacid_oxid_FMN"/>
    <property type="match status" value="1"/>
</dbReference>
<accession>A0A6J6Y4Z1</accession>
<keyword evidence="4" id="KW-0560">Oxidoreductase</keyword>
<dbReference type="PROSITE" id="PS00557">
    <property type="entry name" value="FMN_HYDROXY_ACID_DH_1"/>
    <property type="match status" value="1"/>
</dbReference>
<dbReference type="SUPFAM" id="SSF51395">
    <property type="entry name" value="FMN-linked oxidoreductases"/>
    <property type="match status" value="1"/>
</dbReference>
<dbReference type="InterPro" id="IPR012133">
    <property type="entry name" value="Alpha-hydoxy_acid_DH_FMN"/>
</dbReference>
<keyword evidence="2" id="KW-0285">Flavoprotein</keyword>
<dbReference type="PIRSF" id="PIRSF000138">
    <property type="entry name" value="Al-hdrx_acd_dh"/>
    <property type="match status" value="1"/>
</dbReference>
<evidence type="ECO:0000256" key="3">
    <source>
        <dbReference type="ARBA" id="ARBA00022643"/>
    </source>
</evidence>
<dbReference type="PANTHER" id="PTHR10578:SF107">
    <property type="entry name" value="2-HYDROXYACID OXIDASE 1"/>
    <property type="match status" value="1"/>
</dbReference>
<dbReference type="GO" id="GO:0004459">
    <property type="term" value="F:L-lactate dehydrogenase (NAD+) activity"/>
    <property type="evidence" value="ECO:0007669"/>
    <property type="project" value="TreeGrafter"/>
</dbReference>
<evidence type="ECO:0000256" key="1">
    <source>
        <dbReference type="ARBA" id="ARBA00001917"/>
    </source>
</evidence>
<feature type="domain" description="FMN hydroxy acid dehydrogenase" evidence="6">
    <location>
        <begin position="1"/>
        <end position="381"/>
    </location>
</feature>
<name>A0A6J6Y4Z1_9ZZZZ</name>
<comment type="cofactor">
    <cofactor evidence="1">
        <name>FMN</name>
        <dbReference type="ChEBI" id="CHEBI:58210"/>
    </cofactor>
</comment>
<dbReference type="PROSITE" id="PS51349">
    <property type="entry name" value="FMN_HYDROXY_ACID_DH_2"/>
    <property type="match status" value="1"/>
</dbReference>
<dbReference type="PANTHER" id="PTHR10578">
    <property type="entry name" value="S -2-HYDROXY-ACID OXIDASE-RELATED"/>
    <property type="match status" value="1"/>
</dbReference>
<reference evidence="7" key="1">
    <citation type="submission" date="2020-05" db="EMBL/GenBank/DDBJ databases">
        <authorList>
            <person name="Chiriac C."/>
            <person name="Salcher M."/>
            <person name="Ghai R."/>
            <person name="Kavagutti S V."/>
        </authorList>
    </citation>
    <scope>NUCLEOTIDE SEQUENCE</scope>
</reference>
<organism evidence="7">
    <name type="scientific">freshwater metagenome</name>
    <dbReference type="NCBI Taxonomy" id="449393"/>
    <lineage>
        <taxon>unclassified sequences</taxon>
        <taxon>metagenomes</taxon>
        <taxon>ecological metagenomes</taxon>
    </lineage>
</organism>
<sequence length="383" mass="41704">MRPAYAIHDLRAAAQRRLPRAIFDFFDGGAEDEITLAANRAAFQQQRFLPRVLKDVSDIDTRTELFGLSSSMPLAIAPTGAVGYGYAGGDVAIAKAAAAAGIPYTLSSTATASIERIADASQGRLWFQAYILKDKAFLARLIERARFAEYEALMITVDLPVGGKRERDQRNDFSVPFRFTPKNVFDFAQKPAWCWQMLRQGMPVMENLIGLDEKAKSAASMASSVGRNYDPAFDWAALQEIRDLWPRKLILKGVMHPDDADHACRIGCDALVVSNHGGRQLDGAVATLDALPGVVQAAADRIPVWMDGGVRRGQDIVKALALGAGGVLIGRATLFGAVSDGERGARRALEIVQTELVRTMQLCGVRQLNDITPDLLFSQRASL</sequence>
<evidence type="ECO:0000256" key="5">
    <source>
        <dbReference type="ARBA" id="ARBA00024042"/>
    </source>
</evidence>
<proteinExistence type="inferred from homology"/>
<keyword evidence="3" id="KW-0288">FMN</keyword>
<dbReference type="Pfam" id="PF01070">
    <property type="entry name" value="FMN_dh"/>
    <property type="match status" value="1"/>
</dbReference>
<dbReference type="InterPro" id="IPR000262">
    <property type="entry name" value="FMN-dep_DH"/>
</dbReference>
<dbReference type="AlphaFoldDB" id="A0A6J6Y4Z1"/>
<evidence type="ECO:0000256" key="4">
    <source>
        <dbReference type="ARBA" id="ARBA00023002"/>
    </source>
</evidence>
<evidence type="ECO:0000259" key="6">
    <source>
        <dbReference type="PROSITE" id="PS51349"/>
    </source>
</evidence>